<organism evidence="1 2">
    <name type="scientific">Cajanus cajan</name>
    <name type="common">Pigeon pea</name>
    <name type="synonym">Cajanus indicus</name>
    <dbReference type="NCBI Taxonomy" id="3821"/>
    <lineage>
        <taxon>Eukaryota</taxon>
        <taxon>Viridiplantae</taxon>
        <taxon>Streptophyta</taxon>
        <taxon>Embryophyta</taxon>
        <taxon>Tracheophyta</taxon>
        <taxon>Spermatophyta</taxon>
        <taxon>Magnoliopsida</taxon>
        <taxon>eudicotyledons</taxon>
        <taxon>Gunneridae</taxon>
        <taxon>Pentapetalae</taxon>
        <taxon>rosids</taxon>
        <taxon>fabids</taxon>
        <taxon>Fabales</taxon>
        <taxon>Fabaceae</taxon>
        <taxon>Papilionoideae</taxon>
        <taxon>50 kb inversion clade</taxon>
        <taxon>NPAAA clade</taxon>
        <taxon>indigoferoid/millettioid clade</taxon>
        <taxon>Phaseoleae</taxon>
        <taxon>Cajanus</taxon>
    </lineage>
</organism>
<sequence length="221" mass="25524">MTDEVFEKVGGLKRIGIIPDYANLKEKGVEIDKDVFFESMLKNVSAWEANKAARKRNSKKVTYNVGGLFTDDRLLHYCIVWILAARESNHAQISEHDMILMAVLKNGVKVLAHYEVPLESEAMEVTRKAHNVKDHALKMMKLTKHEGKWKEKDEVVEAEVEVEPEPVEKPLSTFKLAVLAKLDDIRESQRRDYDERKACFESIFECLDEMNIPYPDEHPHD</sequence>
<name>A0A151SFC3_CAJCA</name>
<dbReference type="AlphaFoldDB" id="A0A151SFC3"/>
<accession>A0A151SFC3</accession>
<dbReference type="Gramene" id="C.cajan_23739.t">
    <property type="protein sequence ID" value="C.cajan_23739.t"/>
    <property type="gene ID" value="C.cajan_23739"/>
</dbReference>
<dbReference type="EMBL" id="KQ483412">
    <property type="protein sequence ID" value="KYP53534.1"/>
    <property type="molecule type" value="Genomic_DNA"/>
</dbReference>
<reference evidence="1" key="1">
    <citation type="journal article" date="2012" name="Nat. Biotechnol.">
        <title>Draft genome sequence of pigeonpea (Cajanus cajan), an orphan legume crop of resource-poor farmers.</title>
        <authorList>
            <person name="Varshney R.K."/>
            <person name="Chen W."/>
            <person name="Li Y."/>
            <person name="Bharti A.K."/>
            <person name="Saxena R.K."/>
            <person name="Schlueter J.A."/>
            <person name="Donoghue M.T."/>
            <person name="Azam S."/>
            <person name="Fan G."/>
            <person name="Whaley A.M."/>
            <person name="Farmer A.D."/>
            <person name="Sheridan J."/>
            <person name="Iwata A."/>
            <person name="Tuteja R."/>
            <person name="Penmetsa R.V."/>
            <person name="Wu W."/>
            <person name="Upadhyaya H.D."/>
            <person name="Yang S.P."/>
            <person name="Shah T."/>
            <person name="Saxena K.B."/>
            <person name="Michael T."/>
            <person name="McCombie W.R."/>
            <person name="Yang B."/>
            <person name="Zhang G."/>
            <person name="Yang H."/>
            <person name="Wang J."/>
            <person name="Spillane C."/>
            <person name="Cook D.R."/>
            <person name="May G.D."/>
            <person name="Xu X."/>
            <person name="Jackson S.A."/>
        </authorList>
    </citation>
    <scope>NUCLEOTIDE SEQUENCE [LARGE SCALE GENOMIC DNA]</scope>
</reference>
<gene>
    <name evidence="1" type="ORF">KK1_024426</name>
</gene>
<evidence type="ECO:0000313" key="2">
    <source>
        <dbReference type="Proteomes" id="UP000075243"/>
    </source>
</evidence>
<dbReference type="Proteomes" id="UP000075243">
    <property type="component" value="Unassembled WGS sequence"/>
</dbReference>
<proteinExistence type="predicted"/>
<evidence type="ECO:0000313" key="1">
    <source>
        <dbReference type="EMBL" id="KYP53534.1"/>
    </source>
</evidence>
<keyword evidence="2" id="KW-1185">Reference proteome</keyword>
<protein>
    <submittedName>
        <fullName evidence="1">Uncharacterized protein</fullName>
    </submittedName>
</protein>